<feature type="domain" description="FAE" evidence="4">
    <location>
        <begin position="134"/>
        <end position="296"/>
    </location>
</feature>
<name>A0A314Z2W4_PRUYE</name>
<organism evidence="5 6">
    <name type="scientific">Prunus yedoensis var. nudiflora</name>
    <dbReference type="NCBI Taxonomy" id="2094558"/>
    <lineage>
        <taxon>Eukaryota</taxon>
        <taxon>Viridiplantae</taxon>
        <taxon>Streptophyta</taxon>
        <taxon>Embryophyta</taxon>
        <taxon>Tracheophyta</taxon>
        <taxon>Spermatophyta</taxon>
        <taxon>Magnoliopsida</taxon>
        <taxon>eudicotyledons</taxon>
        <taxon>Gunneridae</taxon>
        <taxon>Pentapetalae</taxon>
        <taxon>rosids</taxon>
        <taxon>fabids</taxon>
        <taxon>Rosales</taxon>
        <taxon>Rosaceae</taxon>
        <taxon>Amygdaloideae</taxon>
        <taxon>Amygdaleae</taxon>
        <taxon>Prunus</taxon>
    </lineage>
</organism>
<dbReference type="Proteomes" id="UP000250321">
    <property type="component" value="Unassembled WGS sequence"/>
</dbReference>
<keyword evidence="1" id="KW-0012">Acyltransferase</keyword>
<feature type="domain" description="FAE" evidence="4">
    <location>
        <begin position="36"/>
        <end position="119"/>
    </location>
</feature>
<reference evidence="5 6" key="1">
    <citation type="submission" date="2018-02" db="EMBL/GenBank/DDBJ databases">
        <title>Draft genome of wild Prunus yedoensis var. nudiflora.</title>
        <authorList>
            <person name="Baek S."/>
            <person name="Kim J.-H."/>
            <person name="Choi K."/>
            <person name="Kim G.-B."/>
            <person name="Cho A."/>
            <person name="Jang H."/>
            <person name="Shin C.-H."/>
            <person name="Yu H.-J."/>
            <person name="Mun J.-H."/>
        </authorList>
    </citation>
    <scope>NUCLEOTIDE SEQUENCE [LARGE SCALE GENOMIC DNA]</scope>
    <source>
        <strain evidence="6">cv. Jeju island</strain>
        <tissue evidence="5">Leaf</tissue>
    </source>
</reference>
<dbReference type="SUPFAM" id="SSF53901">
    <property type="entry name" value="Thiolase-like"/>
    <property type="match status" value="2"/>
</dbReference>
<evidence type="ECO:0000256" key="2">
    <source>
        <dbReference type="ARBA" id="ARBA00047375"/>
    </source>
</evidence>
<dbReference type="OrthoDB" id="329835at2759"/>
<comment type="caution">
    <text evidence="5">The sequence shown here is derived from an EMBL/GenBank/DDBJ whole genome shotgun (WGS) entry which is preliminary data.</text>
</comment>
<dbReference type="GO" id="GO:0009922">
    <property type="term" value="F:fatty acid elongase activity"/>
    <property type="evidence" value="ECO:0007669"/>
    <property type="project" value="UniProtKB-EC"/>
</dbReference>
<dbReference type="EMBL" id="PJQY01000380">
    <property type="protein sequence ID" value="PQQ11834.1"/>
    <property type="molecule type" value="Genomic_DNA"/>
</dbReference>
<comment type="catalytic activity">
    <reaction evidence="2">
        <text>a very-long-chain acyl-CoA + malonyl-CoA + H(+) = a very-long-chain 3-oxoacyl-CoA + CO2 + CoA</text>
        <dbReference type="Rhea" id="RHEA:32727"/>
        <dbReference type="ChEBI" id="CHEBI:15378"/>
        <dbReference type="ChEBI" id="CHEBI:16526"/>
        <dbReference type="ChEBI" id="CHEBI:57287"/>
        <dbReference type="ChEBI" id="CHEBI:57384"/>
        <dbReference type="ChEBI" id="CHEBI:90725"/>
        <dbReference type="ChEBI" id="CHEBI:90736"/>
        <dbReference type="EC" id="2.3.1.199"/>
    </reaction>
</comment>
<dbReference type="InterPro" id="IPR016039">
    <property type="entry name" value="Thiolase-like"/>
</dbReference>
<dbReference type="STRING" id="2094558.A0A314Z2W4"/>
<dbReference type="PANTHER" id="PTHR31561">
    <property type="entry name" value="3-KETOACYL-COA SYNTHASE"/>
    <property type="match status" value="1"/>
</dbReference>
<evidence type="ECO:0000256" key="3">
    <source>
        <dbReference type="SAM" id="Phobius"/>
    </source>
</evidence>
<proteinExistence type="predicted"/>
<gene>
    <name evidence="5" type="ORF">Pyn_08253</name>
</gene>
<dbReference type="AlphaFoldDB" id="A0A314Z2W4"/>
<keyword evidence="1" id="KW-0808">Transferase</keyword>
<keyword evidence="3" id="KW-0812">Transmembrane</keyword>
<keyword evidence="6" id="KW-1185">Reference proteome</keyword>
<protein>
    <submittedName>
        <fullName evidence="5">3-ketoacyl-CoA synthase 7</fullName>
    </submittedName>
</protein>
<keyword evidence="3" id="KW-0472">Membrane</keyword>
<dbReference type="Pfam" id="PF08392">
    <property type="entry name" value="FAE1_CUT1_RppA"/>
    <property type="match status" value="2"/>
</dbReference>
<evidence type="ECO:0000256" key="1">
    <source>
        <dbReference type="ARBA" id="ARBA00023315"/>
    </source>
</evidence>
<dbReference type="GO" id="GO:0006633">
    <property type="term" value="P:fatty acid biosynthetic process"/>
    <property type="evidence" value="ECO:0007669"/>
    <property type="project" value="InterPro"/>
</dbReference>
<evidence type="ECO:0000259" key="4">
    <source>
        <dbReference type="Pfam" id="PF08392"/>
    </source>
</evidence>
<sequence length="345" mass="38653">METSLFRCFSSIITESPISITHFLAATVLIIAVIYFLFRSKSIYLIDFTCYCPPDILRVTKVNYIEHIETDKLVEEESISFQAKALERSGIGVESCIPILLHEIPVDISLGATTKETEMPFLPYAGHYFYDPEQFGFRSNIRSFNLSGMGCSAGILSISLAKDLLKVHRKSLALVLSMEAVTPNGYGGREKSMLLPNILFRMGGAVILLSNRKHDKRIAKYELPHLVRTHIDLDDQAYQSVFQQPDEAGHLGVSLSRALLHVAVKALRNNMSELGPLVLPYTEQLQYGWSVIRKKLLLLPSQKGTYVPNFKKALEHFCVHAGGRGVLDCIVDSLKLHKEDENLQG</sequence>
<accession>A0A314Z2W4</accession>
<dbReference type="InterPro" id="IPR012392">
    <property type="entry name" value="3-ktacl-CoA_syn"/>
</dbReference>
<dbReference type="InterPro" id="IPR013601">
    <property type="entry name" value="FAE1_typ3_polyketide_synth"/>
</dbReference>
<dbReference type="GO" id="GO:0016020">
    <property type="term" value="C:membrane"/>
    <property type="evidence" value="ECO:0007669"/>
    <property type="project" value="InterPro"/>
</dbReference>
<keyword evidence="3" id="KW-1133">Transmembrane helix</keyword>
<evidence type="ECO:0000313" key="6">
    <source>
        <dbReference type="Proteomes" id="UP000250321"/>
    </source>
</evidence>
<dbReference type="Gene3D" id="3.40.47.10">
    <property type="match status" value="1"/>
</dbReference>
<feature type="transmembrane region" description="Helical" evidence="3">
    <location>
        <begin position="20"/>
        <end position="38"/>
    </location>
</feature>
<evidence type="ECO:0000313" key="5">
    <source>
        <dbReference type="EMBL" id="PQQ11834.1"/>
    </source>
</evidence>